<feature type="region of interest" description="Disordered" evidence="1">
    <location>
        <begin position="101"/>
        <end position="125"/>
    </location>
</feature>
<dbReference type="Proteomes" id="UP000279562">
    <property type="component" value="Unassembled WGS sequence"/>
</dbReference>
<gene>
    <name evidence="3" type="ORF">EII33_03140</name>
</gene>
<proteinExistence type="predicted"/>
<feature type="compositionally biased region" description="Acidic residues" evidence="1">
    <location>
        <begin position="113"/>
        <end position="125"/>
    </location>
</feature>
<dbReference type="Pfam" id="PF14297">
    <property type="entry name" value="Lin1244_N"/>
    <property type="match status" value="1"/>
</dbReference>
<evidence type="ECO:0000313" key="4">
    <source>
        <dbReference type="Proteomes" id="UP000279562"/>
    </source>
</evidence>
<sequence length="281" mass="31606">MEGLSWFKHRFNLSRDSRLYKLIDEEGARGYGSYLYIIEQLYNQECPRLFLGQLKLLQQKGFPQAYLEKIVRNYGLFIIEGDMFFSAIDYFGTSRKNREVSKKDTAGRRAMEEELSTDGETVDEETMSAAEETCLMTGETESVVEEVPSLTEKVLPVAEEVPPMSEEARSAVEEKGDFQAAASLAATAAEVPKPCMETPHGPAGNYLPTPSELPAGSQSASNSKSAQIEPNYQFISELRGVLSLARVREEKKREEEIRKYLPHISPSFKVEEVEEQPFVPP</sequence>
<reference evidence="3 4" key="1">
    <citation type="submission" date="2018-11" db="EMBL/GenBank/DDBJ databases">
        <title>Genomes From Bacteria Associated with the Canine Oral Cavity: a Test Case for Automated Genome-Based Taxonomic Assignment.</title>
        <authorList>
            <person name="Coil D.A."/>
            <person name="Jospin G."/>
            <person name="Darling A.E."/>
            <person name="Wallis C."/>
            <person name="Davis I.J."/>
            <person name="Harris S."/>
            <person name="Eisen J.A."/>
            <person name="Holcombe L.J."/>
            <person name="O'Flynn C."/>
        </authorList>
    </citation>
    <scope>NUCLEOTIDE SEQUENCE [LARGE SCALE GENOMIC DNA]</scope>
    <source>
        <strain evidence="3 4">OH1047_COT-310</strain>
    </source>
</reference>
<dbReference type="EMBL" id="RQYF01000008">
    <property type="protein sequence ID" value="RRD92610.1"/>
    <property type="molecule type" value="Genomic_DNA"/>
</dbReference>
<evidence type="ECO:0000256" key="1">
    <source>
        <dbReference type="SAM" id="MobiDB-lite"/>
    </source>
</evidence>
<feature type="compositionally biased region" description="Polar residues" evidence="1">
    <location>
        <begin position="216"/>
        <end position="229"/>
    </location>
</feature>
<organism evidence="3 4">
    <name type="scientific">Prevotella heparinolytica</name>
    <dbReference type="NCBI Taxonomy" id="28113"/>
    <lineage>
        <taxon>Bacteria</taxon>
        <taxon>Pseudomonadati</taxon>
        <taxon>Bacteroidota</taxon>
        <taxon>Bacteroidia</taxon>
        <taxon>Bacteroidales</taxon>
        <taxon>Bacteroidaceae</taxon>
        <taxon>Bacteroides</taxon>
    </lineage>
</organism>
<protein>
    <submittedName>
        <fullName evidence="3">DUF4373 domain-containing protein</fullName>
    </submittedName>
</protein>
<dbReference type="RefSeq" id="WP_125238498.1">
    <property type="nucleotide sequence ID" value="NZ_RQYF01000008.1"/>
</dbReference>
<comment type="caution">
    <text evidence="3">The sequence shown here is derived from an EMBL/GenBank/DDBJ whole genome shotgun (WGS) entry which is preliminary data.</text>
</comment>
<evidence type="ECO:0000313" key="3">
    <source>
        <dbReference type="EMBL" id="RRD92610.1"/>
    </source>
</evidence>
<dbReference type="AlphaFoldDB" id="A0A3P2AEK9"/>
<dbReference type="InterPro" id="IPR025400">
    <property type="entry name" value="Lin1244/Lin1753-like_N"/>
</dbReference>
<evidence type="ECO:0000259" key="2">
    <source>
        <dbReference type="Pfam" id="PF14297"/>
    </source>
</evidence>
<name>A0A3P2AEK9_9BACE</name>
<feature type="domain" description="Lin1244/Lin1753-like N-terminal" evidence="2">
    <location>
        <begin position="6"/>
        <end position="86"/>
    </location>
</feature>
<accession>A0A3P2AEK9</accession>
<feature type="region of interest" description="Disordered" evidence="1">
    <location>
        <begin position="195"/>
        <end position="229"/>
    </location>
</feature>
<keyword evidence="4" id="KW-1185">Reference proteome</keyword>
<feature type="compositionally biased region" description="Basic and acidic residues" evidence="1">
    <location>
        <begin position="101"/>
        <end position="112"/>
    </location>
</feature>